<keyword evidence="1" id="KW-0479">Metal-binding</keyword>
<evidence type="ECO:0000256" key="1">
    <source>
        <dbReference type="ARBA" id="ARBA00022723"/>
    </source>
</evidence>
<name>A0A518CSP5_9PLAN</name>
<dbReference type="EMBL" id="CP036281">
    <property type="protein sequence ID" value="QDU82252.1"/>
    <property type="molecule type" value="Genomic_DNA"/>
</dbReference>
<gene>
    <name evidence="3" type="primary">cbiX</name>
    <name evidence="3" type="ORF">Pla110_40070</name>
</gene>
<dbReference type="EC" id="4.99.1.3" evidence="3"/>
<dbReference type="InterPro" id="IPR050963">
    <property type="entry name" value="Sirohydro_Cobaltochel/CbiX"/>
</dbReference>
<keyword evidence="4" id="KW-1185">Reference proteome</keyword>
<dbReference type="OrthoDB" id="9797895at2"/>
<dbReference type="PANTHER" id="PTHR33542">
    <property type="entry name" value="SIROHYDROCHLORIN FERROCHELATASE, CHLOROPLASTIC"/>
    <property type="match status" value="1"/>
</dbReference>
<dbReference type="Proteomes" id="UP000317178">
    <property type="component" value="Chromosome"/>
</dbReference>
<evidence type="ECO:0000256" key="2">
    <source>
        <dbReference type="ARBA" id="ARBA00023239"/>
    </source>
</evidence>
<protein>
    <submittedName>
        <fullName evidence="3">Sirohydrochlorin cobaltochelatase</fullName>
        <ecNumber evidence="3">4.99.1.3</ecNumber>
    </submittedName>
</protein>
<evidence type="ECO:0000313" key="3">
    <source>
        <dbReference type="EMBL" id="QDU82252.1"/>
    </source>
</evidence>
<accession>A0A518CSP5</accession>
<dbReference type="InterPro" id="IPR002762">
    <property type="entry name" value="CbiX-like"/>
</dbReference>
<dbReference type="SUPFAM" id="SSF53800">
    <property type="entry name" value="Chelatase"/>
    <property type="match status" value="1"/>
</dbReference>
<dbReference type="CDD" id="cd03416">
    <property type="entry name" value="CbiX_SirB_N"/>
    <property type="match status" value="1"/>
</dbReference>
<dbReference type="GO" id="GO:0046872">
    <property type="term" value="F:metal ion binding"/>
    <property type="evidence" value="ECO:0007669"/>
    <property type="project" value="UniProtKB-KW"/>
</dbReference>
<proteinExistence type="predicted"/>
<sequence length="128" mass="14051">MPDPFTNPTAVLLIAHGSRRQEANDDLVTLAGQFRDQKTYPIVEHAFLELANPSIPEGAAACVEQGAVNVLMMPWFLSAGRHVADDLSDFCQQFSQKYPQTSFTVCPPLGLHPAMLTIINDRIQEAGK</sequence>
<dbReference type="GO" id="GO:0016852">
    <property type="term" value="F:sirohydrochlorin cobaltochelatase activity"/>
    <property type="evidence" value="ECO:0007669"/>
    <property type="project" value="UniProtKB-EC"/>
</dbReference>
<organism evidence="3 4">
    <name type="scientific">Polystyrenella longa</name>
    <dbReference type="NCBI Taxonomy" id="2528007"/>
    <lineage>
        <taxon>Bacteria</taxon>
        <taxon>Pseudomonadati</taxon>
        <taxon>Planctomycetota</taxon>
        <taxon>Planctomycetia</taxon>
        <taxon>Planctomycetales</taxon>
        <taxon>Planctomycetaceae</taxon>
        <taxon>Polystyrenella</taxon>
    </lineage>
</organism>
<dbReference type="RefSeq" id="WP_144998267.1">
    <property type="nucleotide sequence ID" value="NZ_CP036281.1"/>
</dbReference>
<keyword evidence="2 3" id="KW-0456">Lyase</keyword>
<reference evidence="3 4" key="1">
    <citation type="submission" date="2019-02" db="EMBL/GenBank/DDBJ databases">
        <title>Deep-cultivation of Planctomycetes and their phenomic and genomic characterization uncovers novel biology.</title>
        <authorList>
            <person name="Wiegand S."/>
            <person name="Jogler M."/>
            <person name="Boedeker C."/>
            <person name="Pinto D."/>
            <person name="Vollmers J."/>
            <person name="Rivas-Marin E."/>
            <person name="Kohn T."/>
            <person name="Peeters S.H."/>
            <person name="Heuer A."/>
            <person name="Rast P."/>
            <person name="Oberbeckmann S."/>
            <person name="Bunk B."/>
            <person name="Jeske O."/>
            <person name="Meyerdierks A."/>
            <person name="Storesund J.E."/>
            <person name="Kallscheuer N."/>
            <person name="Luecker S."/>
            <person name="Lage O.M."/>
            <person name="Pohl T."/>
            <person name="Merkel B.J."/>
            <person name="Hornburger P."/>
            <person name="Mueller R.-W."/>
            <person name="Bruemmer F."/>
            <person name="Labrenz M."/>
            <person name="Spormann A.M."/>
            <person name="Op den Camp H."/>
            <person name="Overmann J."/>
            <person name="Amann R."/>
            <person name="Jetten M.S.M."/>
            <person name="Mascher T."/>
            <person name="Medema M.H."/>
            <person name="Devos D.P."/>
            <person name="Kaster A.-K."/>
            <person name="Ovreas L."/>
            <person name="Rohde M."/>
            <person name="Galperin M.Y."/>
            <person name="Jogler C."/>
        </authorList>
    </citation>
    <scope>NUCLEOTIDE SEQUENCE [LARGE SCALE GENOMIC DNA]</scope>
    <source>
        <strain evidence="3 4">Pla110</strain>
    </source>
</reference>
<dbReference type="Gene3D" id="3.40.50.1400">
    <property type="match status" value="1"/>
</dbReference>
<dbReference type="Pfam" id="PF01903">
    <property type="entry name" value="CbiX"/>
    <property type="match status" value="1"/>
</dbReference>
<evidence type="ECO:0000313" key="4">
    <source>
        <dbReference type="Proteomes" id="UP000317178"/>
    </source>
</evidence>
<dbReference type="PANTHER" id="PTHR33542:SF3">
    <property type="entry name" value="SIROHYDROCHLORIN FERROCHELATASE, CHLOROPLASTIC"/>
    <property type="match status" value="1"/>
</dbReference>
<dbReference type="AlphaFoldDB" id="A0A518CSP5"/>
<dbReference type="KEGG" id="plon:Pla110_40070"/>